<evidence type="ECO:0000256" key="9">
    <source>
        <dbReference type="ARBA" id="ARBA00062013"/>
    </source>
</evidence>
<accession>A0A2G4TXT8</accession>
<dbReference type="GO" id="GO:0046654">
    <property type="term" value="P:tetrahydrofolate biosynthetic process"/>
    <property type="evidence" value="ECO:0007669"/>
    <property type="project" value="UniProtKB-ARBA"/>
</dbReference>
<evidence type="ECO:0000259" key="12">
    <source>
        <dbReference type="Pfam" id="PF00425"/>
    </source>
</evidence>
<evidence type="ECO:0000256" key="10">
    <source>
        <dbReference type="ARBA" id="ARBA00070463"/>
    </source>
</evidence>
<evidence type="ECO:0000256" key="5">
    <source>
        <dbReference type="ARBA" id="ARBA00013139"/>
    </source>
</evidence>
<gene>
    <name evidence="14" type="primary">pabB</name>
    <name evidence="14" type="ORF">CS533_19365</name>
</gene>
<evidence type="ECO:0000256" key="4">
    <source>
        <dbReference type="ARBA" id="ARBA00009562"/>
    </source>
</evidence>
<dbReference type="Pfam" id="PF04715">
    <property type="entry name" value="Anth_synt_I_N"/>
    <property type="match status" value="1"/>
</dbReference>
<dbReference type="InterPro" id="IPR005801">
    <property type="entry name" value="ADC_synthase"/>
</dbReference>
<reference evidence="14 15" key="1">
    <citation type="submission" date="2017-10" db="EMBL/GenBank/DDBJ databases">
        <authorList>
            <person name="Banno H."/>
            <person name="Chua N.-H."/>
        </authorList>
    </citation>
    <scope>NUCLEOTIDE SEQUENCE [LARGE SCALE GENOMIC DNA]</scope>
    <source>
        <strain evidence="14 15">SCPM-O-B-7607</strain>
    </source>
</reference>
<comment type="similarity">
    <text evidence="4">Belongs to the anthranilate synthase component I family.</text>
</comment>
<dbReference type="Pfam" id="PF00425">
    <property type="entry name" value="Chorismate_bind"/>
    <property type="match status" value="1"/>
</dbReference>
<evidence type="ECO:0000313" key="14">
    <source>
        <dbReference type="EMBL" id="PHZ25843.1"/>
    </source>
</evidence>
<evidence type="ECO:0000259" key="13">
    <source>
        <dbReference type="Pfam" id="PF04715"/>
    </source>
</evidence>
<evidence type="ECO:0000313" key="15">
    <source>
        <dbReference type="Proteomes" id="UP000229378"/>
    </source>
</evidence>
<comment type="pathway">
    <text evidence="3">Cofactor biosynthesis; tetrahydrofolate biosynthesis; 4-aminobenzoate from chorismate: step 1/2.</text>
</comment>
<dbReference type="InterPro" id="IPR006805">
    <property type="entry name" value="Anth_synth_I_N"/>
</dbReference>
<keyword evidence="14" id="KW-0032">Aminotransferase</keyword>
<dbReference type="SUPFAM" id="SSF56322">
    <property type="entry name" value="ADC synthase"/>
    <property type="match status" value="1"/>
</dbReference>
<feature type="domain" description="Chorismate-utilising enzyme C-terminal" evidence="12">
    <location>
        <begin position="191"/>
        <end position="444"/>
    </location>
</feature>
<dbReference type="GO" id="GO:0000162">
    <property type="term" value="P:L-tryptophan biosynthetic process"/>
    <property type="evidence" value="ECO:0007669"/>
    <property type="project" value="TreeGrafter"/>
</dbReference>
<dbReference type="AlphaFoldDB" id="A0A2G4TXT8"/>
<dbReference type="InterPro" id="IPR015890">
    <property type="entry name" value="Chorismate_C"/>
</dbReference>
<comment type="cofactor">
    <cofactor evidence="2">
        <name>Mg(2+)</name>
        <dbReference type="ChEBI" id="CHEBI:18420"/>
    </cofactor>
</comment>
<dbReference type="Proteomes" id="UP000229378">
    <property type="component" value="Unassembled WGS sequence"/>
</dbReference>
<organism evidence="14 15">
    <name type="scientific">Yersinia bercovieri</name>
    <dbReference type="NCBI Taxonomy" id="634"/>
    <lineage>
        <taxon>Bacteria</taxon>
        <taxon>Pseudomonadati</taxon>
        <taxon>Pseudomonadota</taxon>
        <taxon>Gammaproteobacteria</taxon>
        <taxon>Enterobacterales</taxon>
        <taxon>Yersiniaceae</taxon>
        <taxon>Yersinia</taxon>
    </lineage>
</organism>
<proteinExistence type="inferred from homology"/>
<dbReference type="NCBIfam" id="NF012009">
    <property type="entry name" value="PRK15465.1"/>
    <property type="match status" value="1"/>
</dbReference>
<evidence type="ECO:0000256" key="2">
    <source>
        <dbReference type="ARBA" id="ARBA00001946"/>
    </source>
</evidence>
<feature type="domain" description="Anthranilate synthase component I N-terminal" evidence="13">
    <location>
        <begin position="22"/>
        <end position="154"/>
    </location>
</feature>
<dbReference type="InterPro" id="IPR005802">
    <property type="entry name" value="ADC_synth_comp_1"/>
</dbReference>
<dbReference type="Gene3D" id="3.60.120.10">
    <property type="entry name" value="Anthranilate synthase"/>
    <property type="match status" value="1"/>
</dbReference>
<dbReference type="GO" id="GO:0046656">
    <property type="term" value="P:folic acid biosynthetic process"/>
    <property type="evidence" value="ECO:0007669"/>
    <property type="project" value="UniProtKB-KW"/>
</dbReference>
<evidence type="ECO:0000256" key="3">
    <source>
        <dbReference type="ARBA" id="ARBA00005009"/>
    </source>
</evidence>
<evidence type="ECO:0000256" key="1">
    <source>
        <dbReference type="ARBA" id="ARBA00001000"/>
    </source>
</evidence>
<dbReference type="NCBIfam" id="TIGR00553">
    <property type="entry name" value="pabB"/>
    <property type="match status" value="1"/>
</dbReference>
<comment type="catalytic activity">
    <reaction evidence="1">
        <text>chorismate + L-glutamine = 4-amino-4-deoxychorismate + L-glutamate</text>
        <dbReference type="Rhea" id="RHEA:11672"/>
        <dbReference type="ChEBI" id="CHEBI:29748"/>
        <dbReference type="ChEBI" id="CHEBI:29985"/>
        <dbReference type="ChEBI" id="CHEBI:58359"/>
        <dbReference type="ChEBI" id="CHEBI:58406"/>
        <dbReference type="EC" id="2.6.1.85"/>
    </reaction>
</comment>
<keyword evidence="7" id="KW-0460">Magnesium</keyword>
<comment type="subunit">
    <text evidence="9">Monomer. Heterodimer consisting of two non-identical subunits: a glutamine amidotransferase subunit (PabA) and a aminodeoxychorismate synthase subunit (PabB).</text>
</comment>
<dbReference type="RefSeq" id="WP_005272499.1">
    <property type="nucleotide sequence ID" value="NZ_PEHN01000038.1"/>
</dbReference>
<dbReference type="PRINTS" id="PR00095">
    <property type="entry name" value="ANTSNTHASEI"/>
</dbReference>
<name>A0A2G4TXT8_YERBE</name>
<keyword evidence="8" id="KW-0289">Folate biosynthesis</keyword>
<dbReference type="EC" id="2.6.1.85" evidence="5"/>
<evidence type="ECO:0000256" key="7">
    <source>
        <dbReference type="ARBA" id="ARBA00022842"/>
    </source>
</evidence>
<dbReference type="PANTHER" id="PTHR11236:SF50">
    <property type="entry name" value="AMINODEOXYCHORISMATE SYNTHASE COMPONENT 1"/>
    <property type="match status" value="1"/>
</dbReference>
<evidence type="ECO:0000256" key="6">
    <source>
        <dbReference type="ARBA" id="ARBA00022679"/>
    </source>
</evidence>
<dbReference type="InterPro" id="IPR019999">
    <property type="entry name" value="Anth_synth_I-like"/>
</dbReference>
<keyword evidence="6 14" id="KW-0808">Transferase</keyword>
<evidence type="ECO:0000256" key="8">
    <source>
        <dbReference type="ARBA" id="ARBA00022909"/>
    </source>
</evidence>
<protein>
    <recommendedName>
        <fullName evidence="10">Aminodeoxychorismate synthase component 1</fullName>
        <ecNumber evidence="5">2.6.1.85</ecNumber>
    </recommendedName>
    <alternativeName>
        <fullName evidence="11">4-amino-4-deoxychorismate synthase component 1</fullName>
    </alternativeName>
</protein>
<evidence type="ECO:0000256" key="11">
    <source>
        <dbReference type="ARBA" id="ARBA00078907"/>
    </source>
</evidence>
<dbReference type="PANTHER" id="PTHR11236">
    <property type="entry name" value="AMINOBENZOATE/ANTHRANILATE SYNTHASE"/>
    <property type="match status" value="1"/>
</dbReference>
<dbReference type="EMBL" id="PEHN01000038">
    <property type="protein sequence ID" value="PHZ25843.1"/>
    <property type="molecule type" value="Genomic_DNA"/>
</dbReference>
<dbReference type="GO" id="GO:0046820">
    <property type="term" value="F:4-amino-4-deoxychorismate synthase activity"/>
    <property type="evidence" value="ECO:0007669"/>
    <property type="project" value="UniProtKB-EC"/>
</dbReference>
<comment type="caution">
    <text evidence="14">The sequence shown here is derived from an EMBL/GenBank/DDBJ whole genome shotgun (WGS) entry which is preliminary data.</text>
</comment>
<sequence length="462" mass="51209">MSVKPLTFTALPYQPNALLQQFTPLAHQAWAMLLHSGFAEHAHNRFDILVADPLVTLTTRGEQTEIARAQGSIVSSADPFSLLQQELDKFAPPISPHPDLPFLGGALGLFGYDLGRRIEKIPTLAEPDITLPDMAVGLYDWALIADHQLQQLTLICHGDAGPRLQWLQQQKTRDTVTPFALTSPWQANMSRQQYGEKFRQIQAYLHSGDCYQINLAQRFSADYQGDEWQAFLALSRSNRAPFSAFIRLPGNAILSVSPERFIWLENQQIQTRPIKGTLPRLADPEQDSLQAARLANSSKDQAENLMIVDLLRNDIGRVAQPGSVRVPELFVVEPFPAVHHLVSTITATLPAECPATALLRACFPGGSITGAPKIRAMEIIEQLEPHRRNAYCGNIGYISCCGTMDTNITIRTLLTENGKIYCSAGGGIVADSQEQAEYQETFDKIARILPQLENVSFLSRDN</sequence>
<dbReference type="FunFam" id="3.60.120.10:FF:000004">
    <property type="entry name" value="Aminodeoxychorismate synthase, component I"/>
    <property type="match status" value="1"/>
</dbReference>